<feature type="compositionally biased region" description="Basic residues" evidence="1">
    <location>
        <begin position="105"/>
        <end position="115"/>
    </location>
</feature>
<dbReference type="GeneID" id="109579480"/>
<dbReference type="KEGG" id="bdr:109579480"/>
<dbReference type="OrthoDB" id="7991650at2759"/>
<accession>A0A034WVM5</accession>
<organism evidence="2">
    <name type="scientific">Bactrocera dorsalis</name>
    <name type="common">Oriental fruit fly</name>
    <name type="synonym">Dacus dorsalis</name>
    <dbReference type="NCBI Taxonomy" id="27457"/>
    <lineage>
        <taxon>Eukaryota</taxon>
        <taxon>Metazoa</taxon>
        <taxon>Ecdysozoa</taxon>
        <taxon>Arthropoda</taxon>
        <taxon>Hexapoda</taxon>
        <taxon>Insecta</taxon>
        <taxon>Pterygota</taxon>
        <taxon>Neoptera</taxon>
        <taxon>Endopterygota</taxon>
        <taxon>Diptera</taxon>
        <taxon>Brachycera</taxon>
        <taxon>Muscomorpha</taxon>
        <taxon>Tephritoidea</taxon>
        <taxon>Tephritidae</taxon>
        <taxon>Bactrocera</taxon>
        <taxon>Bactrocera</taxon>
    </lineage>
</organism>
<name>A0A034WVM5_BACDO</name>
<feature type="region of interest" description="Disordered" evidence="1">
    <location>
        <begin position="94"/>
        <end position="116"/>
    </location>
</feature>
<proteinExistence type="predicted"/>
<dbReference type="EMBL" id="GAKP01000712">
    <property type="protein sequence ID" value="JAC58240.1"/>
    <property type="molecule type" value="Transcribed_RNA"/>
</dbReference>
<protein>
    <submittedName>
        <fullName evidence="2">Uncharacterized protein</fullName>
    </submittedName>
</protein>
<dbReference type="AlphaFoldDB" id="A0A034WVM5"/>
<evidence type="ECO:0000256" key="1">
    <source>
        <dbReference type="SAM" id="MobiDB-lite"/>
    </source>
</evidence>
<evidence type="ECO:0000313" key="2">
    <source>
        <dbReference type="EMBL" id="JAC58240.1"/>
    </source>
</evidence>
<sequence>MHKYCRVSHCMCNNCCGATTMTPRNCSSCIWPRQCNEDEWKCYRRCLTDHYKQSLKQHFDTLLRRRAKRPRQPPASVMNLSFANPLQEEKTQHYATTTETQPQRKTSKKKQQKIKRPAEIVIEQPNECRGGLLRKLAQTPNCDCQRMRTLLLQQALLNECNCDPYDLLPEVPLTFYPKWPGGGYFDDNTCPCLKDDSTANFLRYISSDGQGGLNVKKLLSKEFLAGLNTLYASVGGGKDAVFGFNDYICEAARQYEFEGFFGRLPAPLLSATPHIRHRHSKLVQPRELKLFMDRGTLLNLLTSNRRITQFHSLRDVLSTESSSQSFRYPTEFHTVKKRHFKTSPRQILRYLGRRKTSKKI</sequence>
<reference evidence="2" key="1">
    <citation type="journal article" date="2014" name="BMC Genomics">
        <title>Characterizing the developmental transcriptome of the oriental fruit fly, Bactrocera dorsalis (Diptera: Tephritidae) through comparative genomic analysis with Drosophila melanogaster utilizing modENCODE datasets.</title>
        <authorList>
            <person name="Geib S.M."/>
            <person name="Calla B."/>
            <person name="Hall B."/>
            <person name="Hou S."/>
            <person name="Manoukis N.C."/>
        </authorList>
    </citation>
    <scope>NUCLEOTIDE SEQUENCE</scope>
    <source>
        <strain evidence="2">Punador</strain>
    </source>
</reference>
<dbReference type="RefSeq" id="XP_019845466.2">
    <property type="nucleotide sequence ID" value="XM_019989907.3"/>
</dbReference>